<evidence type="ECO:0000313" key="2">
    <source>
        <dbReference type="Proteomes" id="UP000053911"/>
    </source>
</evidence>
<evidence type="ECO:0000313" key="1">
    <source>
        <dbReference type="EMBL" id="KUK16655.1"/>
    </source>
</evidence>
<proteinExistence type="predicted"/>
<dbReference type="RefSeq" id="WP_283218008.1">
    <property type="nucleotide sequence ID" value="NZ_LGFD01000085.1"/>
</dbReference>
<dbReference type="AlphaFoldDB" id="A0A101EJS2"/>
<gene>
    <name evidence="1" type="ORF">XD54_2055</name>
</gene>
<comment type="caution">
    <text evidence="1">The sequence shown here is derived from an EMBL/GenBank/DDBJ whole genome shotgun (WGS) entry which is preliminary data.</text>
</comment>
<reference evidence="2" key="1">
    <citation type="journal article" date="2015" name="MBio">
        <title>Genome-Resolved Metagenomic Analysis Reveals Roles for Candidate Phyla and Other Microbial Community Members in Biogeochemical Transformations in Oil Reservoirs.</title>
        <authorList>
            <person name="Hu P."/>
            <person name="Tom L."/>
            <person name="Singh A."/>
            <person name="Thomas B.C."/>
            <person name="Baker B.J."/>
            <person name="Piceno Y.M."/>
            <person name="Andersen G.L."/>
            <person name="Banfield J.F."/>
        </authorList>
    </citation>
    <scope>NUCLEOTIDE SEQUENCE [LARGE SCALE GENOMIC DNA]</scope>
</reference>
<dbReference type="Proteomes" id="UP000053911">
    <property type="component" value="Unassembled WGS sequence"/>
</dbReference>
<protein>
    <submittedName>
        <fullName evidence="1">Uncharacterized protein</fullName>
    </submittedName>
</protein>
<dbReference type="EMBL" id="LGFD01000085">
    <property type="protein sequence ID" value="KUK16655.1"/>
    <property type="molecule type" value="Genomic_DNA"/>
</dbReference>
<dbReference type="PATRIC" id="fig|172049.5.peg.560"/>
<name>A0A101EJS2_9EURY</name>
<sequence length="95" mass="11404">MKIKELLELVDEAIANVKIAIVSNKQRIFESPHTSWEFTKRSLELEDELDRLNKIKDYLSSFEPEEDAEKNFSKEELEELLEYLTLLREMRTHEF</sequence>
<organism evidence="1 2">
    <name type="scientific">Thermococcus sibiricus</name>
    <dbReference type="NCBI Taxonomy" id="172049"/>
    <lineage>
        <taxon>Archaea</taxon>
        <taxon>Methanobacteriati</taxon>
        <taxon>Methanobacteriota</taxon>
        <taxon>Thermococci</taxon>
        <taxon>Thermococcales</taxon>
        <taxon>Thermococcaceae</taxon>
        <taxon>Thermococcus</taxon>
    </lineage>
</organism>
<accession>A0A101EJS2</accession>